<proteinExistence type="predicted"/>
<keyword evidence="2" id="KW-1185">Reference proteome</keyword>
<dbReference type="Proteomes" id="UP000176005">
    <property type="component" value="Unassembled WGS sequence"/>
</dbReference>
<accession>A0A1E7L3F4</accession>
<reference evidence="1 2" key="1">
    <citation type="journal article" date="2016" name="Front. Microbiol.">
        <title>Comparative Genomics Analysis of Streptomyces Species Reveals Their Adaptation to the Marine Environment and Their Diversity at the Genomic Level.</title>
        <authorList>
            <person name="Tian X."/>
            <person name="Zhang Z."/>
            <person name="Yang T."/>
            <person name="Chen M."/>
            <person name="Li J."/>
            <person name="Chen F."/>
            <person name="Yang J."/>
            <person name="Li W."/>
            <person name="Zhang B."/>
            <person name="Zhang Z."/>
            <person name="Wu J."/>
            <person name="Zhang C."/>
            <person name="Long L."/>
            <person name="Xiao J."/>
        </authorList>
    </citation>
    <scope>NUCLEOTIDE SEQUENCE [LARGE SCALE GENOMIC DNA]</scope>
    <source>
        <strain evidence="1 2">SCSIO 10429</strain>
    </source>
</reference>
<comment type="caution">
    <text evidence="1">The sequence shown here is derived from an EMBL/GenBank/DDBJ whole genome shotgun (WGS) entry which is preliminary data.</text>
</comment>
<dbReference type="EMBL" id="LJGW01000291">
    <property type="protein sequence ID" value="OEV10563.1"/>
    <property type="molecule type" value="Genomic_DNA"/>
</dbReference>
<gene>
    <name evidence="1" type="ORF">AN218_17060</name>
</gene>
<protein>
    <submittedName>
        <fullName evidence="1">Uncharacterized protein</fullName>
    </submittedName>
</protein>
<name>A0A1E7L3F4_9ACTN</name>
<evidence type="ECO:0000313" key="1">
    <source>
        <dbReference type="EMBL" id="OEV10563.1"/>
    </source>
</evidence>
<evidence type="ECO:0000313" key="2">
    <source>
        <dbReference type="Proteomes" id="UP000176005"/>
    </source>
</evidence>
<sequence>MLQYMSEVTEADVEALRDFMTARLRGIQQRHPEGSDECRAAAAIFEFFRLDCPELLQKIDRKVDLDGSEPFSTRIEAEQDVRDIIEMWSTLVHLAQPWEGSPGFNSNRWKITGYGTREAEAWMAEHPPSSWL</sequence>
<organism evidence="1 2">
    <name type="scientific">Streptomyces nanshensis</name>
    <dbReference type="NCBI Taxonomy" id="518642"/>
    <lineage>
        <taxon>Bacteria</taxon>
        <taxon>Bacillati</taxon>
        <taxon>Actinomycetota</taxon>
        <taxon>Actinomycetes</taxon>
        <taxon>Kitasatosporales</taxon>
        <taxon>Streptomycetaceae</taxon>
        <taxon>Streptomyces</taxon>
    </lineage>
</organism>
<dbReference type="AlphaFoldDB" id="A0A1E7L3F4"/>